<name>A0ABD3DBV3_9LAMI</name>
<keyword evidence="1" id="KW-0472">Membrane</keyword>
<dbReference type="Proteomes" id="UP001632038">
    <property type="component" value="Unassembled WGS sequence"/>
</dbReference>
<keyword evidence="3" id="KW-1185">Reference proteome</keyword>
<gene>
    <name evidence="2" type="ORF">CASFOL_017384</name>
</gene>
<keyword evidence="1" id="KW-0812">Transmembrane</keyword>
<feature type="transmembrane region" description="Helical" evidence="1">
    <location>
        <begin position="12"/>
        <end position="28"/>
    </location>
</feature>
<dbReference type="EMBL" id="JAVIJP010000018">
    <property type="protein sequence ID" value="KAL3639477.1"/>
    <property type="molecule type" value="Genomic_DNA"/>
</dbReference>
<accession>A0ABD3DBV3</accession>
<evidence type="ECO:0008006" key="4">
    <source>
        <dbReference type="Google" id="ProtNLM"/>
    </source>
</evidence>
<organism evidence="2 3">
    <name type="scientific">Castilleja foliolosa</name>
    <dbReference type="NCBI Taxonomy" id="1961234"/>
    <lineage>
        <taxon>Eukaryota</taxon>
        <taxon>Viridiplantae</taxon>
        <taxon>Streptophyta</taxon>
        <taxon>Embryophyta</taxon>
        <taxon>Tracheophyta</taxon>
        <taxon>Spermatophyta</taxon>
        <taxon>Magnoliopsida</taxon>
        <taxon>eudicotyledons</taxon>
        <taxon>Gunneridae</taxon>
        <taxon>Pentapetalae</taxon>
        <taxon>asterids</taxon>
        <taxon>lamiids</taxon>
        <taxon>Lamiales</taxon>
        <taxon>Orobanchaceae</taxon>
        <taxon>Pedicularideae</taxon>
        <taxon>Castillejinae</taxon>
        <taxon>Castilleja</taxon>
    </lineage>
</organism>
<evidence type="ECO:0000313" key="2">
    <source>
        <dbReference type="EMBL" id="KAL3639477.1"/>
    </source>
</evidence>
<proteinExistence type="predicted"/>
<evidence type="ECO:0000256" key="1">
    <source>
        <dbReference type="SAM" id="Phobius"/>
    </source>
</evidence>
<protein>
    <recommendedName>
        <fullName evidence="4">Secreted protein</fullName>
    </recommendedName>
</protein>
<evidence type="ECO:0000313" key="3">
    <source>
        <dbReference type="Proteomes" id="UP001632038"/>
    </source>
</evidence>
<dbReference type="AlphaFoldDB" id="A0ABD3DBV3"/>
<reference evidence="3" key="1">
    <citation type="journal article" date="2024" name="IScience">
        <title>Strigolactones Initiate the Formation of Haustorium-like Structures in Castilleja.</title>
        <authorList>
            <person name="Buerger M."/>
            <person name="Peterson D."/>
            <person name="Chory J."/>
        </authorList>
    </citation>
    <scope>NUCLEOTIDE SEQUENCE [LARGE SCALE GENOMIC DNA]</scope>
</reference>
<sequence>MHTPRRNKGTHNLLIGVLYITFWAHTYANKLLLLLRALFDAGNGRCKYNVHIHFQPSFAALRGLNFDAPYSRCKHNVYIHFQPSFDVLRELIFDVMYILAFNNHDH</sequence>
<keyword evidence="1" id="KW-1133">Transmembrane helix</keyword>
<comment type="caution">
    <text evidence="2">The sequence shown here is derived from an EMBL/GenBank/DDBJ whole genome shotgun (WGS) entry which is preliminary data.</text>
</comment>